<dbReference type="OrthoDB" id="7181835at2"/>
<proteinExistence type="predicted"/>
<dbReference type="GO" id="GO:0016491">
    <property type="term" value="F:oxidoreductase activity"/>
    <property type="evidence" value="ECO:0007669"/>
    <property type="project" value="InterPro"/>
</dbReference>
<dbReference type="EMBL" id="QWLV01000013">
    <property type="protein sequence ID" value="RHW16246.1"/>
    <property type="molecule type" value="Genomic_DNA"/>
</dbReference>
<sequence>MSQVRILSPRPTDLGGSIGHVITPSRQPRPLGKSGILVSPIAWGTWRLAGDDVAGVRAMIDAALGAGITLFDTADIYGIGTPGGFGSAEALFGRALAEEPALRGRMVIATKGGITPPVPYDSSAEHLAHAVDASLARMGIDVIDLYQIHRRDLLTHPEEVAGALTRMAEAGKVRAIGVSNYSPAERDALQAFLDLPIVSTQPEFSALHTAPLWDGTLDQAMAADMAVLAWSPLAGGRLAAGDHPARLLLAEHGARFDADASAAALSWIMAHPARIIPIVGSQNPARIAAAADAWRVGWTRAEWYAVLQAGMGERLP</sequence>
<dbReference type="PANTHER" id="PTHR43364:SF1">
    <property type="entry name" value="OXIDOREDUCTASE YDHF"/>
    <property type="match status" value="1"/>
</dbReference>
<dbReference type="InterPro" id="IPR050523">
    <property type="entry name" value="AKR_Detox_Biosynth"/>
</dbReference>
<name>A0A396RL28_9SPHN</name>
<keyword evidence="4" id="KW-1185">Reference proteome</keyword>
<dbReference type="PROSITE" id="PS00062">
    <property type="entry name" value="ALDOKETO_REDUCTASE_2"/>
    <property type="match status" value="1"/>
</dbReference>
<evidence type="ECO:0000313" key="4">
    <source>
        <dbReference type="Proteomes" id="UP000266693"/>
    </source>
</evidence>
<dbReference type="InterPro" id="IPR018170">
    <property type="entry name" value="Aldo/ket_reductase_CS"/>
</dbReference>
<dbReference type="Gene3D" id="3.20.20.100">
    <property type="entry name" value="NADP-dependent oxidoreductase domain"/>
    <property type="match status" value="1"/>
</dbReference>
<evidence type="ECO:0000256" key="1">
    <source>
        <dbReference type="SAM" id="MobiDB-lite"/>
    </source>
</evidence>
<dbReference type="GO" id="GO:0005829">
    <property type="term" value="C:cytosol"/>
    <property type="evidence" value="ECO:0007669"/>
    <property type="project" value="TreeGrafter"/>
</dbReference>
<dbReference type="Proteomes" id="UP000266693">
    <property type="component" value="Unassembled WGS sequence"/>
</dbReference>
<accession>A0A396RL28</accession>
<organism evidence="3 4">
    <name type="scientific">Sphingomonas gilva</name>
    <dbReference type="NCBI Taxonomy" id="2305907"/>
    <lineage>
        <taxon>Bacteria</taxon>
        <taxon>Pseudomonadati</taxon>
        <taxon>Pseudomonadota</taxon>
        <taxon>Alphaproteobacteria</taxon>
        <taxon>Sphingomonadales</taxon>
        <taxon>Sphingomonadaceae</taxon>
        <taxon>Sphingomonas</taxon>
    </lineage>
</organism>
<feature type="region of interest" description="Disordered" evidence="1">
    <location>
        <begin position="1"/>
        <end position="25"/>
    </location>
</feature>
<reference evidence="3 4" key="1">
    <citation type="submission" date="2018-08" db="EMBL/GenBank/DDBJ databases">
        <title>The multiple taxonomic identification of Sphingomonas gilva.</title>
        <authorList>
            <person name="Zhu D."/>
            <person name="Zheng S."/>
        </authorList>
    </citation>
    <scope>NUCLEOTIDE SEQUENCE [LARGE SCALE GENOMIC DNA]</scope>
    <source>
        <strain evidence="3 4">ZDH117</strain>
    </source>
</reference>
<dbReference type="Pfam" id="PF00248">
    <property type="entry name" value="Aldo_ket_red"/>
    <property type="match status" value="1"/>
</dbReference>
<dbReference type="SUPFAM" id="SSF51430">
    <property type="entry name" value="NAD(P)-linked oxidoreductase"/>
    <property type="match status" value="1"/>
</dbReference>
<dbReference type="PANTHER" id="PTHR43364">
    <property type="entry name" value="NADH-SPECIFIC METHYLGLYOXAL REDUCTASE-RELATED"/>
    <property type="match status" value="1"/>
</dbReference>
<evidence type="ECO:0000259" key="2">
    <source>
        <dbReference type="Pfam" id="PF00248"/>
    </source>
</evidence>
<dbReference type="InterPro" id="IPR036812">
    <property type="entry name" value="NAD(P)_OxRdtase_dom_sf"/>
</dbReference>
<dbReference type="AlphaFoldDB" id="A0A396RL28"/>
<dbReference type="InterPro" id="IPR023210">
    <property type="entry name" value="NADP_OxRdtase_dom"/>
</dbReference>
<protein>
    <submittedName>
        <fullName evidence="3">Aldo/keto reductase</fullName>
    </submittedName>
</protein>
<evidence type="ECO:0000313" key="3">
    <source>
        <dbReference type="EMBL" id="RHW16246.1"/>
    </source>
</evidence>
<gene>
    <name evidence="3" type="ORF">D1610_16670</name>
</gene>
<feature type="domain" description="NADP-dependent oxidoreductase" evidence="2">
    <location>
        <begin position="41"/>
        <end position="299"/>
    </location>
</feature>
<comment type="caution">
    <text evidence="3">The sequence shown here is derived from an EMBL/GenBank/DDBJ whole genome shotgun (WGS) entry which is preliminary data.</text>
</comment>